<dbReference type="KEGG" id="vg:26122735"/>
<accession>A0A0M3ZK04</accession>
<dbReference type="GeneID" id="26122735"/>
<dbReference type="EMBL" id="KP728110">
    <property type="protein sequence ID" value="ALA62419.1"/>
    <property type="molecule type" value="Genomic_DNA"/>
</dbReference>
<organism evidence="2 3">
    <name type="scientific">Turkeypox virus</name>
    <dbReference type="NCBI Taxonomy" id="336486"/>
    <lineage>
        <taxon>Viruses</taxon>
        <taxon>Varidnaviria</taxon>
        <taxon>Bamfordvirae</taxon>
        <taxon>Nucleocytoviricota</taxon>
        <taxon>Pokkesviricetes</taxon>
        <taxon>Chitovirales</taxon>
        <taxon>Poxviridae</taxon>
        <taxon>Chordopoxvirinae</taxon>
        <taxon>Avipoxvirus</taxon>
        <taxon>Avipoxvirus turkeypox</taxon>
    </lineage>
</organism>
<name>A0A0M3ZK04_9POXV</name>
<evidence type="ECO:0000313" key="2">
    <source>
        <dbReference type="EMBL" id="ALA62419.1"/>
    </source>
</evidence>
<keyword evidence="3" id="KW-1185">Reference proteome</keyword>
<keyword evidence="1" id="KW-1133">Transmembrane helix</keyword>
<keyword evidence="1" id="KW-0472">Membrane</keyword>
<evidence type="ECO:0000256" key="1">
    <source>
        <dbReference type="SAM" id="Phobius"/>
    </source>
</evidence>
<feature type="transmembrane region" description="Helical" evidence="1">
    <location>
        <begin position="21"/>
        <end position="41"/>
    </location>
</feature>
<dbReference type="Proteomes" id="UP000142477">
    <property type="component" value="Segment"/>
</dbReference>
<protein>
    <submittedName>
        <fullName evidence="2">Uncharacterized protein</fullName>
    </submittedName>
</protein>
<dbReference type="RefSeq" id="YP_009177066.1">
    <property type="nucleotide sequence ID" value="NC_028238.1"/>
</dbReference>
<reference evidence="2 3" key="1">
    <citation type="journal article" date="2015" name="Infect. Genet. Evol.">
        <title>Unique genomic organization of a novel Avipoxvirus detected in turkey (Meleagris gallopavo).</title>
        <authorList>
            <person name="Banyai K."/>
            <person name="Palya V."/>
            <person name="Denes B."/>
            <person name="Glavits R."/>
            <person name="Ivanics E."/>
            <person name="Horvath B."/>
            <person name="Farkas S.L."/>
            <person name="Marton S."/>
            <person name="Balint A."/>
            <person name="Gyuranecz M."/>
            <person name="Erdelyi K."/>
            <person name="Dan A."/>
        </authorList>
    </citation>
    <scope>NUCLEOTIDE SEQUENCE [LARGE SCALE GENOMIC DNA]</scope>
    <source>
        <strain evidence="2 3">TKPV-HU1124/2011</strain>
    </source>
</reference>
<keyword evidence="1" id="KW-0812">Transmembrane</keyword>
<evidence type="ECO:0000313" key="3">
    <source>
        <dbReference type="Proteomes" id="UP000142477"/>
    </source>
</evidence>
<sequence>MKTKATYGKGLSYSAIIMERLHIIILVVLVINISASALLVFKISEMLDKITLCSKSF</sequence>
<proteinExistence type="predicted"/>